<evidence type="ECO:0000313" key="2">
    <source>
        <dbReference type="EMBL" id="KKJ01028.1"/>
    </source>
</evidence>
<feature type="region of interest" description="Disordered" evidence="1">
    <location>
        <begin position="370"/>
        <end position="432"/>
    </location>
</feature>
<protein>
    <submittedName>
        <fullName evidence="2">Uncharacterized protein</fullName>
    </submittedName>
</protein>
<dbReference type="EMBL" id="AJTX02000002">
    <property type="protein sequence ID" value="KKJ01028.1"/>
    <property type="molecule type" value="Genomic_DNA"/>
</dbReference>
<feature type="compositionally biased region" description="Polar residues" evidence="1">
    <location>
        <begin position="414"/>
        <end position="424"/>
    </location>
</feature>
<feature type="compositionally biased region" description="Pro residues" evidence="1">
    <location>
        <begin position="308"/>
        <end position="319"/>
    </location>
</feature>
<dbReference type="PANTHER" id="PTHR48148:SF3">
    <property type="entry name" value="KERATINOCYTE PROLINE-RICH PROTEIN"/>
    <property type="match status" value="1"/>
</dbReference>
<dbReference type="eggNOG" id="COG2114">
    <property type="taxonomic scope" value="Bacteria"/>
</dbReference>
<dbReference type="Proteomes" id="UP000034681">
    <property type="component" value="Unassembled WGS sequence"/>
</dbReference>
<reference evidence="2" key="1">
    <citation type="submission" date="2012-04" db="EMBL/GenBank/DDBJ databases">
        <authorList>
            <person name="Borisov I.G."/>
            <person name="Ivanikova N.V."/>
            <person name="Pinevich A.V."/>
        </authorList>
    </citation>
    <scope>NUCLEOTIDE SEQUENCE [LARGE SCALE GENOMIC DNA]</scope>
    <source>
        <strain evidence="2">CALU 1027</strain>
    </source>
</reference>
<dbReference type="AlphaFoldDB" id="A0A0M2Q147"/>
<sequence>MLPIQSDRVAQRLEHNPQHLRIKKLLICTCYGIWESQVEQIHRISMRDLLETVLMRSPTLDSLHYELNRVVKTLSKPVEYAHVAHSIVTEMVCLYQQPTPPAPAPETTPEANPEATQVLAPSPKPGFPDPSLQGEQTGWLMAPNPEIVRNPYTEALQQLKTNPYGDRLKKLAVCACENIWENDPVRLKAMGWEKILPQLLDLLPQRQNLNYVLVSIVNSLSKPEVYRPIARTLVQILLPLYDEDDPPLTFRDSPAEEQPTQILAPPPPPSPLQAADTGLISPVAPPPHLDTLQEATTVGQPDPRLNYPVPPPPPAPAFPPSVSSDATVFSTVPIHQSFSPAPAAAPDTGDATVFSTVPLDATVFSTVPLAESDSFGPRDQWEPEQGQPEQGQPENWEQEDWEQEQWQSQDDSSGLTPPNGTAIASTPSPTPSPTYNAFDLRIELMKYTNPLMVKILIYSLLYCPFDFRTSDWQELKEFDLDSLVTSLYNQYHHYPELKTCLESMANQLPEPDLALQSAATLLRVLKPSYLQR</sequence>
<accession>A0A0M2Q147</accession>
<dbReference type="eggNOG" id="COG0515">
    <property type="taxonomic scope" value="Bacteria"/>
</dbReference>
<feature type="region of interest" description="Disordered" evidence="1">
    <location>
        <begin position="247"/>
        <end position="272"/>
    </location>
</feature>
<feature type="region of interest" description="Disordered" evidence="1">
    <location>
        <begin position="298"/>
        <end position="319"/>
    </location>
</feature>
<evidence type="ECO:0000256" key="1">
    <source>
        <dbReference type="SAM" id="MobiDB-lite"/>
    </source>
</evidence>
<gene>
    <name evidence="2" type="ORF">PROH_00955</name>
</gene>
<keyword evidence="3" id="KW-1185">Reference proteome</keyword>
<evidence type="ECO:0000313" key="3">
    <source>
        <dbReference type="Proteomes" id="UP000034681"/>
    </source>
</evidence>
<name>A0A0M2Q147_PROHO</name>
<feature type="compositionally biased region" description="Low complexity" evidence="1">
    <location>
        <begin position="404"/>
        <end position="413"/>
    </location>
</feature>
<dbReference type="OrthoDB" id="490422at2"/>
<organism evidence="2 3">
    <name type="scientific">Prochlorothrix hollandica PCC 9006 = CALU 1027</name>
    <dbReference type="NCBI Taxonomy" id="317619"/>
    <lineage>
        <taxon>Bacteria</taxon>
        <taxon>Bacillati</taxon>
        <taxon>Cyanobacteriota</taxon>
        <taxon>Cyanophyceae</taxon>
        <taxon>Prochlorotrichales</taxon>
        <taxon>Prochlorotrichaceae</taxon>
        <taxon>Prochlorothrix</taxon>
    </lineage>
</organism>
<feature type="compositionally biased region" description="Low complexity" evidence="1">
    <location>
        <begin position="383"/>
        <end position="395"/>
    </location>
</feature>
<comment type="caution">
    <text evidence="2">The sequence shown here is derived from an EMBL/GenBank/DDBJ whole genome shotgun (WGS) entry which is preliminary data.</text>
</comment>
<dbReference type="RefSeq" id="WP_017713572.1">
    <property type="nucleotide sequence ID" value="NZ_KB235941.1"/>
</dbReference>
<dbReference type="STRING" id="317619.GCA_000332315_03354"/>
<dbReference type="PANTHER" id="PTHR48148">
    <property type="entry name" value="KERATINOCYTE PROLINE-RICH PROTEIN"/>
    <property type="match status" value="1"/>
</dbReference>
<proteinExistence type="predicted"/>